<dbReference type="AlphaFoldDB" id="A0A1V2BQI5"/>
<keyword evidence="2" id="KW-0378">Hydrolase</keyword>
<dbReference type="InterPro" id="IPR023198">
    <property type="entry name" value="PGP-like_dom2"/>
</dbReference>
<dbReference type="EMBL" id="CAADJG010000002">
    <property type="protein sequence ID" value="VFS78562.1"/>
    <property type="molecule type" value="Genomic_DNA"/>
</dbReference>
<dbReference type="RefSeq" id="WP_076945695.1">
    <property type="nucleotide sequence ID" value="NZ_BJNO01000003.1"/>
</dbReference>
<protein>
    <submittedName>
        <fullName evidence="2">Haloacid dehalogenase superfamily, subfamily IA, variant 3 with third motif having DD or ED/haloacid dehalogenase superfamily, subfamily IA, variant 1 with third motif having Dx(3-4)D or Dx(3-4)E</fullName>
        <ecNumber evidence="2 3">3.1.3.-</ecNumber>
    </submittedName>
    <submittedName>
        <fullName evidence="3">Phosphatase YniC</fullName>
    </submittedName>
</protein>
<dbReference type="Proteomes" id="UP000267630">
    <property type="component" value="Chromosome 3"/>
</dbReference>
<dbReference type="InterPro" id="IPR006439">
    <property type="entry name" value="HAD-SF_hydro_IA"/>
</dbReference>
<dbReference type="PRINTS" id="PR00413">
    <property type="entry name" value="HADHALOGNASE"/>
</dbReference>
<evidence type="ECO:0000313" key="2">
    <source>
        <dbReference type="EMBL" id="VED48490.1"/>
    </source>
</evidence>
<dbReference type="EMBL" id="LR134253">
    <property type="protein sequence ID" value="VED48490.1"/>
    <property type="molecule type" value="Genomic_DNA"/>
</dbReference>
<dbReference type="PANTHER" id="PTHR18901">
    <property type="entry name" value="2-DEOXYGLUCOSE-6-PHOSPHATE PHOSPHATASE 2"/>
    <property type="match status" value="1"/>
</dbReference>
<dbReference type="Gene3D" id="3.40.50.1000">
    <property type="entry name" value="HAD superfamily/HAD-like"/>
    <property type="match status" value="1"/>
</dbReference>
<evidence type="ECO:0000313" key="5">
    <source>
        <dbReference type="Proteomes" id="UP000332594"/>
    </source>
</evidence>
<sequence>MSIKAVIFDMDGVLIDSEGLWRQAQMEALASLGATVSVEECETLTKGKRLDDIARIWCRHCRLSVAPQRLQQTILQRVTGLITASGEAMEGVNDALAHFRRCGYKIALATSSSHQVIAAVLDKLALRPWFDAISSADDEAWGKPHPAVYLSTLRKLNLRAEQCLVIEDSASGFQAARAAGIPTIAVAEDCQHPQFQGAVARHHSLTELLLSRDQRVKAAG</sequence>
<evidence type="ECO:0000256" key="1">
    <source>
        <dbReference type="ARBA" id="ARBA00022723"/>
    </source>
</evidence>
<dbReference type="Proteomes" id="UP000332594">
    <property type="component" value="Unassembled WGS sequence"/>
</dbReference>
<proteinExistence type="predicted"/>
<accession>A0A1V2BQI5</accession>
<dbReference type="SFLD" id="SFLDG01135">
    <property type="entry name" value="C1.5.6:_HAD__Beta-PGM__Phospha"/>
    <property type="match status" value="1"/>
</dbReference>
<dbReference type="EC" id="3.1.3.-" evidence="2 3"/>
<keyword evidence="1" id="KW-0479">Metal-binding</keyword>
<dbReference type="CDD" id="cd07505">
    <property type="entry name" value="HAD_BPGM-like"/>
    <property type="match status" value="1"/>
</dbReference>
<dbReference type="NCBIfam" id="TIGR01509">
    <property type="entry name" value="HAD-SF-IA-v3"/>
    <property type="match status" value="1"/>
</dbReference>
<dbReference type="SUPFAM" id="SSF56784">
    <property type="entry name" value="HAD-like"/>
    <property type="match status" value="1"/>
</dbReference>
<dbReference type="PANTHER" id="PTHR18901:SF38">
    <property type="entry name" value="PSEUDOURIDINE-5'-PHOSPHATASE"/>
    <property type="match status" value="1"/>
</dbReference>
<dbReference type="Gene3D" id="1.10.150.240">
    <property type="entry name" value="Putative phosphatase, domain 2"/>
    <property type="match status" value="1"/>
</dbReference>
<evidence type="ECO:0000313" key="4">
    <source>
        <dbReference type="Proteomes" id="UP000267630"/>
    </source>
</evidence>
<dbReference type="OrthoDB" id="9800058at2"/>
<organism evidence="2 4">
    <name type="scientific">Raoultella terrigena</name>
    <name type="common">Klebsiella terrigena</name>
    <dbReference type="NCBI Taxonomy" id="577"/>
    <lineage>
        <taxon>Bacteria</taxon>
        <taxon>Pseudomonadati</taxon>
        <taxon>Pseudomonadota</taxon>
        <taxon>Gammaproteobacteria</taxon>
        <taxon>Enterobacterales</taxon>
        <taxon>Enterobacteriaceae</taxon>
        <taxon>Klebsiella/Raoultella group</taxon>
        <taxon>Raoultella</taxon>
    </lineage>
</organism>
<dbReference type="NCBIfam" id="NF008087">
    <property type="entry name" value="PRK10826.1"/>
    <property type="match status" value="1"/>
</dbReference>
<dbReference type="InterPro" id="IPR036412">
    <property type="entry name" value="HAD-like_sf"/>
</dbReference>
<dbReference type="NCBIfam" id="TIGR01549">
    <property type="entry name" value="HAD-SF-IA-v1"/>
    <property type="match status" value="1"/>
</dbReference>
<dbReference type="SFLD" id="SFLDG01129">
    <property type="entry name" value="C1.5:_HAD__Beta-PGM__Phosphata"/>
    <property type="match status" value="1"/>
</dbReference>
<dbReference type="SFLD" id="SFLDS00003">
    <property type="entry name" value="Haloacid_Dehalogenase"/>
    <property type="match status" value="1"/>
</dbReference>
<keyword evidence="4" id="KW-1185">Reference proteome</keyword>
<dbReference type="GO" id="GO:0016787">
    <property type="term" value="F:hydrolase activity"/>
    <property type="evidence" value="ECO:0007669"/>
    <property type="project" value="UniProtKB-KW"/>
</dbReference>
<dbReference type="Pfam" id="PF00702">
    <property type="entry name" value="Hydrolase"/>
    <property type="match status" value="1"/>
</dbReference>
<gene>
    <name evidence="2" type="primary">yniC_1</name>
    <name evidence="3" type="synonym">yniC_2</name>
    <name evidence="3" type="ORF">NCTC13038_03915</name>
    <name evidence="2" type="ORF">NCTC9997_02140</name>
</gene>
<dbReference type="InterPro" id="IPR023214">
    <property type="entry name" value="HAD_sf"/>
</dbReference>
<dbReference type="GO" id="GO:0046872">
    <property type="term" value="F:metal ion binding"/>
    <property type="evidence" value="ECO:0007669"/>
    <property type="project" value="UniProtKB-KW"/>
</dbReference>
<name>A0A1V2BQI5_RAOTE</name>
<evidence type="ECO:0000313" key="3">
    <source>
        <dbReference type="EMBL" id="VFS78562.1"/>
    </source>
</evidence>
<reference evidence="2 4" key="1">
    <citation type="submission" date="2018-12" db="EMBL/GenBank/DDBJ databases">
        <authorList>
            <consortium name="Pathogen Informatics"/>
        </authorList>
    </citation>
    <scope>NUCLEOTIDE SEQUENCE [LARGE SCALE GENOMIC DNA]</scope>
    <source>
        <strain evidence="3 5">NCTC13038</strain>
        <strain evidence="2 4">NCTC9997</strain>
    </source>
</reference>